<protein>
    <submittedName>
        <fullName evidence="2">Uncharacterized protein</fullName>
    </submittedName>
</protein>
<evidence type="ECO:0000313" key="2">
    <source>
        <dbReference type="EMBL" id="MCC9629880.1"/>
    </source>
</evidence>
<organism evidence="2 3">
    <name type="scientific">Blastopirellula sediminis</name>
    <dbReference type="NCBI Taxonomy" id="2894196"/>
    <lineage>
        <taxon>Bacteria</taxon>
        <taxon>Pseudomonadati</taxon>
        <taxon>Planctomycetota</taxon>
        <taxon>Planctomycetia</taxon>
        <taxon>Pirellulales</taxon>
        <taxon>Pirellulaceae</taxon>
        <taxon>Blastopirellula</taxon>
    </lineage>
</organism>
<name>A0A9X1MPB1_9BACT</name>
<reference evidence="2" key="1">
    <citation type="submission" date="2021-11" db="EMBL/GenBank/DDBJ databases">
        <title>Genome sequence.</title>
        <authorList>
            <person name="Sun Q."/>
        </authorList>
    </citation>
    <scope>NUCLEOTIDE SEQUENCE</scope>
    <source>
        <strain evidence="2">JC732</strain>
    </source>
</reference>
<dbReference type="EMBL" id="JAJKFT010000010">
    <property type="protein sequence ID" value="MCC9629880.1"/>
    <property type="molecule type" value="Genomic_DNA"/>
</dbReference>
<feature type="compositionally biased region" description="Polar residues" evidence="1">
    <location>
        <begin position="1"/>
        <end position="13"/>
    </location>
</feature>
<comment type="caution">
    <text evidence="2">The sequence shown here is derived from an EMBL/GenBank/DDBJ whole genome shotgun (WGS) entry which is preliminary data.</text>
</comment>
<gene>
    <name evidence="2" type="ORF">LOC68_15930</name>
</gene>
<dbReference type="RefSeq" id="WP_230220532.1">
    <property type="nucleotide sequence ID" value="NZ_JAJKFT010000010.1"/>
</dbReference>
<accession>A0A9X1MPB1</accession>
<sequence length="130" mass="14482">MNQGKNVTPSLSPSHDLDEDAHPKRAGLPRRFTHARFSTVIPRADPQNRLREMGYVQGKFQLQLKRSDPQTANPCYPEQMVMSCASGGELKLDNSIRPPTAEFVGAICKALAEEPLNEQGDFLGNRTSRF</sequence>
<feature type="region of interest" description="Disordered" evidence="1">
    <location>
        <begin position="1"/>
        <end position="31"/>
    </location>
</feature>
<evidence type="ECO:0000313" key="3">
    <source>
        <dbReference type="Proteomes" id="UP001139103"/>
    </source>
</evidence>
<evidence type="ECO:0000256" key="1">
    <source>
        <dbReference type="SAM" id="MobiDB-lite"/>
    </source>
</evidence>
<dbReference type="Proteomes" id="UP001139103">
    <property type="component" value="Unassembled WGS sequence"/>
</dbReference>
<dbReference type="AlphaFoldDB" id="A0A9X1MPB1"/>
<keyword evidence="3" id="KW-1185">Reference proteome</keyword>
<proteinExistence type="predicted"/>